<proteinExistence type="predicted"/>
<keyword evidence="1" id="KW-0802">TPR repeat</keyword>
<name>A0A1G1TBD3_9BACT</name>
<dbReference type="AlphaFoldDB" id="A0A1G1TBD3"/>
<sequence>MKAKIQYLCLLLFAGCSASSQSCPEGINLLPMYARAQKCPEQVQADKEFLAECDEQFPNRVLASQHHANKGWEYFEQRQIDPAIKRFNQAWLLDSTNAVVYWGFASVLGRRQQYRASVSLFKKSLAMNPKEANAWRDMAVSYGQMFFQTKDIALLHKSIDALKTCVKLDPQNALGYGGLVGAYAYFVQKDSARKYLAIADRLNPSAVNPEVRKTVTE</sequence>
<reference evidence="3 4" key="1">
    <citation type="submission" date="2016-08" db="EMBL/GenBank/DDBJ databases">
        <title>Hymenobacter coccineus sp. nov., Hymenobacter lapidarius sp. nov. and Hymenobacter glacialis sp. nov., isolated from Antarctic soil.</title>
        <authorList>
            <person name="Sedlacek I."/>
            <person name="Kralova S."/>
            <person name="Kyrova K."/>
            <person name="Maslanova I."/>
            <person name="Stankova E."/>
            <person name="Vrbovska V."/>
            <person name="Nemec M."/>
            <person name="Bartak M."/>
            <person name="Svec P."/>
            <person name="Busse H.-J."/>
            <person name="Pantucek R."/>
        </authorList>
    </citation>
    <scope>NUCLEOTIDE SEQUENCE [LARGE SCALE GENOMIC DNA]</scope>
    <source>
        <strain evidence="3 4">CCM 8648</strain>
    </source>
</reference>
<gene>
    <name evidence="3" type="ORF">BEN48_10245</name>
</gene>
<feature type="repeat" description="TPR" evidence="1">
    <location>
        <begin position="98"/>
        <end position="131"/>
    </location>
</feature>
<keyword evidence="2" id="KW-0732">Signal</keyword>
<feature type="chain" id="PRO_5009579206" evidence="2">
    <location>
        <begin position="23"/>
        <end position="217"/>
    </location>
</feature>
<dbReference type="InterPro" id="IPR011990">
    <property type="entry name" value="TPR-like_helical_dom_sf"/>
</dbReference>
<dbReference type="OrthoDB" id="7058419at2"/>
<dbReference type="InterPro" id="IPR019734">
    <property type="entry name" value="TPR_rpt"/>
</dbReference>
<dbReference type="SUPFAM" id="SSF48452">
    <property type="entry name" value="TPR-like"/>
    <property type="match status" value="1"/>
</dbReference>
<comment type="caution">
    <text evidence="3">The sequence shown here is derived from an EMBL/GenBank/DDBJ whole genome shotgun (WGS) entry which is preliminary data.</text>
</comment>
<keyword evidence="4" id="KW-1185">Reference proteome</keyword>
<dbReference type="PROSITE" id="PS51257">
    <property type="entry name" value="PROKAR_LIPOPROTEIN"/>
    <property type="match status" value="1"/>
</dbReference>
<feature type="signal peptide" evidence="2">
    <location>
        <begin position="1"/>
        <end position="22"/>
    </location>
</feature>
<dbReference type="PROSITE" id="PS50005">
    <property type="entry name" value="TPR"/>
    <property type="match status" value="1"/>
</dbReference>
<organism evidence="3 4">
    <name type="scientific">Hymenobacter glacialis</name>
    <dbReference type="NCBI Taxonomy" id="1908236"/>
    <lineage>
        <taxon>Bacteria</taxon>
        <taxon>Pseudomonadati</taxon>
        <taxon>Bacteroidota</taxon>
        <taxon>Cytophagia</taxon>
        <taxon>Cytophagales</taxon>
        <taxon>Hymenobacteraceae</taxon>
        <taxon>Hymenobacter</taxon>
    </lineage>
</organism>
<accession>A0A1G1TBD3</accession>
<evidence type="ECO:0000256" key="1">
    <source>
        <dbReference type="PROSITE-ProRule" id="PRU00339"/>
    </source>
</evidence>
<evidence type="ECO:0000313" key="3">
    <source>
        <dbReference type="EMBL" id="OGX88194.1"/>
    </source>
</evidence>
<evidence type="ECO:0000256" key="2">
    <source>
        <dbReference type="SAM" id="SignalP"/>
    </source>
</evidence>
<evidence type="ECO:0000313" key="4">
    <source>
        <dbReference type="Proteomes" id="UP000177791"/>
    </source>
</evidence>
<dbReference type="STRING" id="1908236.BEN48_10245"/>
<dbReference type="RefSeq" id="WP_070732660.1">
    <property type="nucleotide sequence ID" value="NZ_MDZC01000021.1"/>
</dbReference>
<protein>
    <submittedName>
        <fullName evidence="3">Uncharacterized protein</fullName>
    </submittedName>
</protein>
<dbReference type="Proteomes" id="UP000177791">
    <property type="component" value="Unassembled WGS sequence"/>
</dbReference>
<dbReference type="EMBL" id="MDZC01000021">
    <property type="protein sequence ID" value="OGX88194.1"/>
    <property type="molecule type" value="Genomic_DNA"/>
</dbReference>
<dbReference type="SMART" id="SM00028">
    <property type="entry name" value="TPR"/>
    <property type="match status" value="2"/>
</dbReference>
<dbReference type="Gene3D" id="1.25.40.10">
    <property type="entry name" value="Tetratricopeptide repeat domain"/>
    <property type="match status" value="1"/>
</dbReference>